<dbReference type="Proteomes" id="UP001259492">
    <property type="component" value="Unassembled WGS sequence"/>
</dbReference>
<gene>
    <name evidence="4" type="ORF">RM697_01585</name>
</gene>
<evidence type="ECO:0000256" key="1">
    <source>
        <dbReference type="ARBA" id="ARBA00022729"/>
    </source>
</evidence>
<feature type="chain" id="PRO_5046274620" evidence="2">
    <location>
        <begin position="21"/>
        <end position="298"/>
    </location>
</feature>
<accession>A0ABU2YGK6</accession>
<organism evidence="4 5">
    <name type="scientific">Microcosmobacter mediterraneus</name>
    <dbReference type="NCBI Taxonomy" id="3075607"/>
    <lineage>
        <taxon>Bacteria</taxon>
        <taxon>Pseudomonadati</taxon>
        <taxon>Bacteroidota</taxon>
        <taxon>Flavobacteriia</taxon>
        <taxon>Flavobacteriales</taxon>
        <taxon>Flavobacteriaceae</taxon>
        <taxon>Microcosmobacter</taxon>
    </lineage>
</organism>
<feature type="signal peptide" evidence="2">
    <location>
        <begin position="1"/>
        <end position="20"/>
    </location>
</feature>
<protein>
    <submittedName>
        <fullName evidence="4">T9SS type A sorting domain-containing protein</fullName>
    </submittedName>
</protein>
<dbReference type="Pfam" id="PF18962">
    <property type="entry name" value="Por_Secre_tail"/>
    <property type="match status" value="1"/>
</dbReference>
<keyword evidence="1 2" id="KW-0732">Signal</keyword>
<dbReference type="EMBL" id="JAVRIA010000001">
    <property type="protein sequence ID" value="MDT0557319.1"/>
    <property type="molecule type" value="Genomic_DNA"/>
</dbReference>
<reference evidence="4 5" key="1">
    <citation type="submission" date="2023-09" db="EMBL/GenBank/DDBJ databases">
        <authorList>
            <person name="Rey-Velasco X."/>
        </authorList>
    </citation>
    <scope>NUCLEOTIDE SEQUENCE [LARGE SCALE GENOMIC DNA]</scope>
    <source>
        <strain evidence="4 5">W332</strain>
    </source>
</reference>
<comment type="caution">
    <text evidence="4">The sequence shown here is derived from an EMBL/GenBank/DDBJ whole genome shotgun (WGS) entry which is preliminary data.</text>
</comment>
<dbReference type="NCBIfam" id="TIGR04183">
    <property type="entry name" value="Por_Secre_tail"/>
    <property type="match status" value="1"/>
</dbReference>
<proteinExistence type="predicted"/>
<evidence type="ECO:0000259" key="3">
    <source>
        <dbReference type="Pfam" id="PF18962"/>
    </source>
</evidence>
<keyword evidence="5" id="KW-1185">Reference proteome</keyword>
<feature type="domain" description="Secretion system C-terminal sorting" evidence="3">
    <location>
        <begin position="231"/>
        <end position="296"/>
    </location>
</feature>
<name>A0ABU2YGK6_9FLAO</name>
<dbReference type="RefSeq" id="WP_311426089.1">
    <property type="nucleotide sequence ID" value="NZ_JAVRIA010000001.1"/>
</dbReference>
<sequence length="298" mass="31647">MKKNYTILVVILTLCASLSAQTVLFDQPSIGGNGIVSDVFTDIPGAVYSTDDFELTSTSRVEEITAYGFQNLGTFSTLATGLDVYIYTDASGVPSSDPFSPGTGVLEIINLDIADPSLTINDDTASGSVDITIDVTAANGGDLVLSAGTYWLVVAPVMTMDDADGDERWNWFTAAAPTVLSEAHLIDNGVFGISTWTSFSGLGLTFFSTAFTISGTPNLSVGDENLSTVEVFPNPAKDVINIESVNELTNIELFSVLGKQVYKGTNERTIDISNLNTGVYLLKLSNDSGSVTKRIVKE</sequence>
<evidence type="ECO:0000313" key="4">
    <source>
        <dbReference type="EMBL" id="MDT0557319.1"/>
    </source>
</evidence>
<evidence type="ECO:0000313" key="5">
    <source>
        <dbReference type="Proteomes" id="UP001259492"/>
    </source>
</evidence>
<evidence type="ECO:0000256" key="2">
    <source>
        <dbReference type="SAM" id="SignalP"/>
    </source>
</evidence>
<dbReference type="InterPro" id="IPR026444">
    <property type="entry name" value="Secre_tail"/>
</dbReference>